<dbReference type="SUPFAM" id="SSF52172">
    <property type="entry name" value="CheY-like"/>
    <property type="match status" value="1"/>
</dbReference>
<protein>
    <recommendedName>
        <fullName evidence="1">Stage 0 sporulation protein A homolog</fullName>
    </recommendedName>
</protein>
<evidence type="ECO:0000256" key="3">
    <source>
        <dbReference type="PROSITE-ProRule" id="PRU00169"/>
    </source>
</evidence>
<dbReference type="Gene3D" id="3.40.50.2300">
    <property type="match status" value="1"/>
</dbReference>
<dbReference type="SMART" id="SM00448">
    <property type="entry name" value="REC"/>
    <property type="match status" value="1"/>
</dbReference>
<dbReference type="PROSITE" id="PS50930">
    <property type="entry name" value="HTH_LYTTR"/>
    <property type="match status" value="1"/>
</dbReference>
<gene>
    <name evidence="6" type="ORF">Ami103574_06455</name>
</gene>
<dbReference type="AlphaFoldDB" id="A0A858BVA3"/>
<dbReference type="CDD" id="cd00156">
    <property type="entry name" value="REC"/>
    <property type="match status" value="1"/>
</dbReference>
<dbReference type="InterPro" id="IPR011006">
    <property type="entry name" value="CheY-like_superfamily"/>
</dbReference>
<dbReference type="InterPro" id="IPR007492">
    <property type="entry name" value="LytTR_DNA-bd_dom"/>
</dbReference>
<dbReference type="Gene3D" id="2.40.50.1020">
    <property type="entry name" value="LytTr DNA-binding domain"/>
    <property type="match status" value="1"/>
</dbReference>
<dbReference type="GO" id="GO:0000156">
    <property type="term" value="F:phosphorelay response regulator activity"/>
    <property type="evidence" value="ECO:0007669"/>
    <property type="project" value="InterPro"/>
</dbReference>
<dbReference type="EMBL" id="CP048649">
    <property type="protein sequence ID" value="QIB68985.1"/>
    <property type="molecule type" value="Genomic_DNA"/>
</dbReference>
<feature type="modified residue" description="4-aspartylphosphate" evidence="3">
    <location>
        <position position="57"/>
    </location>
</feature>
<dbReference type="Proteomes" id="UP000466848">
    <property type="component" value="Chromosome"/>
</dbReference>
<evidence type="ECO:0000256" key="2">
    <source>
        <dbReference type="ARBA" id="ARBA00024867"/>
    </source>
</evidence>
<dbReference type="InterPro" id="IPR046947">
    <property type="entry name" value="LytR-like"/>
</dbReference>
<evidence type="ECO:0000259" key="4">
    <source>
        <dbReference type="PROSITE" id="PS50110"/>
    </source>
</evidence>
<keyword evidence="3" id="KW-0597">Phosphoprotein</keyword>
<feature type="domain" description="HTH LytTR-type" evidence="5">
    <location>
        <begin position="141"/>
        <end position="228"/>
    </location>
</feature>
<comment type="function">
    <text evidence="2">May play the central regulatory role in sporulation. It may be an element of the effector pathway responsible for the activation of sporulation genes in response to nutritional stress. Spo0A may act in concert with spo0H (a sigma factor) to control the expression of some genes that are critical to the sporulation process.</text>
</comment>
<sequence>MNIAICDDSTKDVELICALLQEHFDKNGFIGELHTFSSGEALVKAFAAQPFDVVFLDIYMEGMNGMKTAERLRELNPSFSLVFITTSKDHALDSFSLGTSSYVVKPIKREDIDRAFFKCRDVFLKNGRFIEVMSDRMKRRIPLHKILFMEVYGKEVLVHTSTETIKTSTPLDELEKMTTASFLRCHRSYMVNLRYVEAIQLDDFRLRNGSLVPLRQRGRSELRDAYADFVSDRLFEVSL</sequence>
<dbReference type="Pfam" id="PF04397">
    <property type="entry name" value="LytTR"/>
    <property type="match status" value="1"/>
</dbReference>
<dbReference type="PANTHER" id="PTHR37299">
    <property type="entry name" value="TRANSCRIPTIONAL REGULATOR-RELATED"/>
    <property type="match status" value="1"/>
</dbReference>
<name>A0A858BVA3_9FIRM</name>
<evidence type="ECO:0000313" key="6">
    <source>
        <dbReference type="EMBL" id="QIB68985.1"/>
    </source>
</evidence>
<evidence type="ECO:0000313" key="7">
    <source>
        <dbReference type="Proteomes" id="UP000466848"/>
    </source>
</evidence>
<dbReference type="PROSITE" id="PS50110">
    <property type="entry name" value="RESPONSE_REGULATORY"/>
    <property type="match status" value="1"/>
</dbReference>
<evidence type="ECO:0000259" key="5">
    <source>
        <dbReference type="PROSITE" id="PS50930"/>
    </source>
</evidence>
<organism evidence="6 7">
    <name type="scientific">Aminipila butyrica</name>
    <dbReference type="NCBI Taxonomy" id="433296"/>
    <lineage>
        <taxon>Bacteria</taxon>
        <taxon>Bacillati</taxon>
        <taxon>Bacillota</taxon>
        <taxon>Clostridia</taxon>
        <taxon>Peptostreptococcales</taxon>
        <taxon>Anaerovoracaceae</taxon>
        <taxon>Aminipila</taxon>
    </lineage>
</organism>
<dbReference type="InterPro" id="IPR001789">
    <property type="entry name" value="Sig_transdc_resp-reg_receiver"/>
</dbReference>
<evidence type="ECO:0000256" key="1">
    <source>
        <dbReference type="ARBA" id="ARBA00018672"/>
    </source>
</evidence>
<feature type="domain" description="Response regulatory" evidence="4">
    <location>
        <begin position="2"/>
        <end position="120"/>
    </location>
</feature>
<accession>A0A858BVA3</accession>
<dbReference type="RefSeq" id="WP_163065851.1">
    <property type="nucleotide sequence ID" value="NZ_CP048649.1"/>
</dbReference>
<dbReference type="KEGG" id="abut:Ami103574_06455"/>
<dbReference type="GO" id="GO:0003677">
    <property type="term" value="F:DNA binding"/>
    <property type="evidence" value="ECO:0007669"/>
    <property type="project" value="InterPro"/>
</dbReference>
<dbReference type="SMART" id="SM00850">
    <property type="entry name" value="LytTR"/>
    <property type="match status" value="1"/>
</dbReference>
<proteinExistence type="predicted"/>
<dbReference type="PANTHER" id="PTHR37299:SF1">
    <property type="entry name" value="STAGE 0 SPORULATION PROTEIN A HOMOLOG"/>
    <property type="match status" value="1"/>
</dbReference>
<reference evidence="6 7" key="1">
    <citation type="submission" date="2020-02" db="EMBL/GenBank/DDBJ databases">
        <authorList>
            <person name="Kim Y.B."/>
            <person name="Roh S.W."/>
        </authorList>
    </citation>
    <scope>NUCLEOTIDE SEQUENCE [LARGE SCALE GENOMIC DNA]</scope>
    <source>
        <strain evidence="6 7">DSM 103574</strain>
    </source>
</reference>
<keyword evidence="7" id="KW-1185">Reference proteome</keyword>
<dbReference type="Pfam" id="PF00072">
    <property type="entry name" value="Response_reg"/>
    <property type="match status" value="1"/>
</dbReference>